<dbReference type="EMBL" id="JBHUMM010000005">
    <property type="protein sequence ID" value="MFD2670629.1"/>
    <property type="molecule type" value="Genomic_DNA"/>
</dbReference>
<dbReference type="Proteomes" id="UP001597497">
    <property type="component" value="Unassembled WGS sequence"/>
</dbReference>
<organism evidence="1 2">
    <name type="scientific">Marinicrinis sediminis</name>
    <dbReference type="NCBI Taxonomy" id="1652465"/>
    <lineage>
        <taxon>Bacteria</taxon>
        <taxon>Bacillati</taxon>
        <taxon>Bacillota</taxon>
        <taxon>Bacilli</taxon>
        <taxon>Bacillales</taxon>
        <taxon>Paenibacillaceae</taxon>
    </lineage>
</organism>
<evidence type="ECO:0000313" key="2">
    <source>
        <dbReference type="Proteomes" id="UP001597497"/>
    </source>
</evidence>
<dbReference type="RefSeq" id="WP_379928038.1">
    <property type="nucleotide sequence ID" value="NZ_JBHUMM010000005.1"/>
</dbReference>
<accession>A0ABW5R7R5</accession>
<gene>
    <name evidence="1" type="ORF">ACFSUC_03265</name>
</gene>
<name>A0ABW5R7R5_9BACL</name>
<evidence type="ECO:0000313" key="1">
    <source>
        <dbReference type="EMBL" id="MFD2670629.1"/>
    </source>
</evidence>
<reference evidence="2" key="1">
    <citation type="journal article" date="2019" name="Int. J. Syst. Evol. Microbiol.">
        <title>The Global Catalogue of Microorganisms (GCM) 10K type strain sequencing project: providing services to taxonomists for standard genome sequencing and annotation.</title>
        <authorList>
            <consortium name="The Broad Institute Genomics Platform"/>
            <consortium name="The Broad Institute Genome Sequencing Center for Infectious Disease"/>
            <person name="Wu L."/>
            <person name="Ma J."/>
        </authorList>
    </citation>
    <scope>NUCLEOTIDE SEQUENCE [LARGE SCALE GENOMIC DNA]</scope>
    <source>
        <strain evidence="2">KCTC 33676</strain>
    </source>
</reference>
<comment type="caution">
    <text evidence="1">The sequence shown here is derived from an EMBL/GenBank/DDBJ whole genome shotgun (WGS) entry which is preliminary data.</text>
</comment>
<protein>
    <submittedName>
        <fullName evidence="1">Uncharacterized protein</fullName>
    </submittedName>
</protein>
<proteinExistence type="predicted"/>
<sequence length="64" mass="7002">MRIVNNEAEEENYEIIYVSSTEIFEGDAISFIGVPTIHSGFDNVGGGFTNSIIVVGSYVEIVEE</sequence>
<keyword evidence="2" id="KW-1185">Reference proteome</keyword>